<name>A0AAE2CUT6_9LAMI</name>
<protein>
    <submittedName>
        <fullName evidence="1">Uncharacterized protein</fullName>
    </submittedName>
</protein>
<reference evidence="1" key="2">
    <citation type="journal article" date="2024" name="Plant">
        <title>Genomic evolution and insights into agronomic trait innovations of Sesamum species.</title>
        <authorList>
            <person name="Miao H."/>
            <person name="Wang L."/>
            <person name="Qu L."/>
            <person name="Liu H."/>
            <person name="Sun Y."/>
            <person name="Le M."/>
            <person name="Wang Q."/>
            <person name="Wei S."/>
            <person name="Zheng Y."/>
            <person name="Lin W."/>
            <person name="Duan Y."/>
            <person name="Cao H."/>
            <person name="Xiong S."/>
            <person name="Wang X."/>
            <person name="Wei L."/>
            <person name="Li C."/>
            <person name="Ma Q."/>
            <person name="Ju M."/>
            <person name="Zhao R."/>
            <person name="Li G."/>
            <person name="Mu C."/>
            <person name="Tian Q."/>
            <person name="Mei H."/>
            <person name="Zhang T."/>
            <person name="Gao T."/>
            <person name="Zhang H."/>
        </authorList>
    </citation>
    <scope>NUCLEOTIDE SEQUENCE</scope>
    <source>
        <strain evidence="1">3651</strain>
    </source>
</reference>
<keyword evidence="2" id="KW-1185">Reference proteome</keyword>
<accession>A0AAE2CUT6</accession>
<evidence type="ECO:0000313" key="1">
    <source>
        <dbReference type="EMBL" id="KAK4435411.1"/>
    </source>
</evidence>
<dbReference type="PANTHER" id="PTHR36723">
    <property type="entry name" value="F22C12.19"/>
    <property type="match status" value="1"/>
</dbReference>
<proteinExistence type="predicted"/>
<reference evidence="1" key="1">
    <citation type="submission" date="2020-06" db="EMBL/GenBank/DDBJ databases">
        <authorList>
            <person name="Li T."/>
            <person name="Hu X."/>
            <person name="Zhang T."/>
            <person name="Song X."/>
            <person name="Zhang H."/>
            <person name="Dai N."/>
            <person name="Sheng W."/>
            <person name="Hou X."/>
            <person name="Wei L."/>
        </authorList>
    </citation>
    <scope>NUCLEOTIDE SEQUENCE</scope>
    <source>
        <strain evidence="1">3651</strain>
        <tissue evidence="1">Leaf</tissue>
    </source>
</reference>
<evidence type="ECO:0000313" key="2">
    <source>
        <dbReference type="Proteomes" id="UP001293254"/>
    </source>
</evidence>
<gene>
    <name evidence="1" type="ORF">Salat_0704500</name>
</gene>
<dbReference type="AlphaFoldDB" id="A0AAE2CUT6"/>
<sequence length="405" mass="44741">MIVSDENRVVSTSLQAVWCKNPDSELCTEGCESSRLKDDATSKEHGLGNGKSHLILALEAEVSLQKCGELKKSSSRCTKRSGIVQMELPKSKVGLHDVNEVSNGLASSPASCHISGIYGLRSEVIDITKYVNKLSLDELLRGRHDYPSIAKDKRKNVSNSNNNFFQSFRKACSVLHDQKVHQIRKCAEIDSSFIQQVSTGSMTILVVRQTKLTTTEERVLTAELPSSDKVKESGDEIKLSKSVSDFPLYLPKDILERLALPPPKDLDSLLFDASKTTSSSKGCCDSCLGKTFFQRTALPSFPWSHSFTGHSQKGPVCSVWDIESLTFDQNLVPNVNLTSETPDQTVPAEWVLSSSGACSTLRVPAELEKCHVSTLISSGFHCLRYTREFTWSVIVDSKTWCTYGF</sequence>
<comment type="caution">
    <text evidence="1">The sequence shown here is derived from an EMBL/GenBank/DDBJ whole genome shotgun (WGS) entry which is preliminary data.</text>
</comment>
<organism evidence="1 2">
    <name type="scientific">Sesamum alatum</name>
    <dbReference type="NCBI Taxonomy" id="300844"/>
    <lineage>
        <taxon>Eukaryota</taxon>
        <taxon>Viridiplantae</taxon>
        <taxon>Streptophyta</taxon>
        <taxon>Embryophyta</taxon>
        <taxon>Tracheophyta</taxon>
        <taxon>Spermatophyta</taxon>
        <taxon>Magnoliopsida</taxon>
        <taxon>eudicotyledons</taxon>
        <taxon>Gunneridae</taxon>
        <taxon>Pentapetalae</taxon>
        <taxon>asterids</taxon>
        <taxon>lamiids</taxon>
        <taxon>Lamiales</taxon>
        <taxon>Pedaliaceae</taxon>
        <taxon>Sesamum</taxon>
    </lineage>
</organism>
<dbReference type="EMBL" id="JACGWO010000002">
    <property type="protein sequence ID" value="KAK4435411.1"/>
    <property type="molecule type" value="Genomic_DNA"/>
</dbReference>
<dbReference type="Proteomes" id="UP001293254">
    <property type="component" value="Unassembled WGS sequence"/>
</dbReference>
<dbReference type="PANTHER" id="PTHR36723:SF1">
    <property type="entry name" value="F22C12.19"/>
    <property type="match status" value="1"/>
</dbReference>